<dbReference type="InterPro" id="IPR025508">
    <property type="entry name" value="DUF4395"/>
</dbReference>
<evidence type="ECO:0000313" key="4">
    <source>
        <dbReference type="Proteomes" id="UP000192491"/>
    </source>
</evidence>
<feature type="transmembrane region" description="Helical" evidence="1">
    <location>
        <begin position="26"/>
        <end position="45"/>
    </location>
</feature>
<sequence length="91" mass="10160">MSKLLRFGDTIAGYEVPVLNEREVRAAAGILFFFAIVTFMNAFLMGNFYPTQVFIVAFLGDFTIRLFINPQFAPSMILGRLAASPYTQVPS</sequence>
<evidence type="ECO:0000256" key="1">
    <source>
        <dbReference type="SAM" id="Phobius"/>
    </source>
</evidence>
<feature type="domain" description="DUF4395" evidence="2">
    <location>
        <begin position="20"/>
        <end position="85"/>
    </location>
</feature>
<dbReference type="Proteomes" id="UP000192491">
    <property type="component" value="Unassembled WGS sequence"/>
</dbReference>
<dbReference type="AlphaFoldDB" id="A0A1Y1QPB7"/>
<dbReference type="Pfam" id="PF14340">
    <property type="entry name" value="DUF4395"/>
    <property type="match status" value="1"/>
</dbReference>
<dbReference type="EMBL" id="MTEJ01000109">
    <property type="protein sequence ID" value="OQX10608.1"/>
    <property type="molecule type" value="Genomic_DNA"/>
</dbReference>
<name>A0A1Y1QPB7_9GAMM</name>
<evidence type="ECO:0000313" key="3">
    <source>
        <dbReference type="EMBL" id="OQX10608.1"/>
    </source>
</evidence>
<gene>
    <name evidence="3" type="ORF">BWK73_19885</name>
</gene>
<evidence type="ECO:0000259" key="2">
    <source>
        <dbReference type="Pfam" id="PF14340"/>
    </source>
</evidence>
<comment type="caution">
    <text evidence="3">The sequence shown here is derived from an EMBL/GenBank/DDBJ whole genome shotgun (WGS) entry which is preliminary data.</text>
</comment>
<accession>A0A1Y1QPB7</accession>
<organism evidence="3 4">
    <name type="scientific">Thiothrix lacustris</name>
    <dbReference type="NCBI Taxonomy" id="525917"/>
    <lineage>
        <taxon>Bacteria</taxon>
        <taxon>Pseudomonadati</taxon>
        <taxon>Pseudomonadota</taxon>
        <taxon>Gammaproteobacteria</taxon>
        <taxon>Thiotrichales</taxon>
        <taxon>Thiotrichaceae</taxon>
        <taxon>Thiothrix</taxon>
    </lineage>
</organism>
<keyword evidence="1" id="KW-0472">Membrane</keyword>
<keyword evidence="1" id="KW-1133">Transmembrane helix</keyword>
<proteinExistence type="predicted"/>
<keyword evidence="1" id="KW-0812">Transmembrane</keyword>
<reference evidence="3 4" key="1">
    <citation type="submission" date="2017-01" db="EMBL/GenBank/DDBJ databases">
        <title>Novel large sulfur bacteria in the metagenomes of groundwater-fed chemosynthetic microbial mats in the Lake Huron basin.</title>
        <authorList>
            <person name="Sharrar A.M."/>
            <person name="Flood B.E."/>
            <person name="Bailey J.V."/>
            <person name="Jones D.S."/>
            <person name="Biddanda B."/>
            <person name="Ruberg S.A."/>
            <person name="Marcus D.N."/>
            <person name="Dick G.J."/>
        </authorList>
    </citation>
    <scope>NUCLEOTIDE SEQUENCE [LARGE SCALE GENOMIC DNA]</scope>
    <source>
        <strain evidence="3">A8</strain>
    </source>
</reference>
<protein>
    <recommendedName>
        <fullName evidence="2">DUF4395 domain-containing protein</fullName>
    </recommendedName>
</protein>